<dbReference type="EMBL" id="JAWXYG010000007">
    <property type="protein sequence ID" value="KAK4268703.1"/>
    <property type="molecule type" value="Genomic_DNA"/>
</dbReference>
<dbReference type="PANTHER" id="PTHR33738:SF1">
    <property type="entry name" value="PLANT_T7H20-70 PROTEIN"/>
    <property type="match status" value="1"/>
</dbReference>
<feature type="compositionally biased region" description="Basic and acidic residues" evidence="1">
    <location>
        <begin position="45"/>
        <end position="71"/>
    </location>
</feature>
<keyword evidence="3" id="KW-1185">Reference proteome</keyword>
<gene>
    <name evidence="2" type="ORF">QN277_025317</name>
</gene>
<feature type="compositionally biased region" description="Low complexity" evidence="1">
    <location>
        <begin position="7"/>
        <end position="42"/>
    </location>
</feature>
<dbReference type="AlphaFoldDB" id="A0AAE1MP17"/>
<sequence length="147" mass="16057">MGEKQQLGSSSSSSLTSELFGSKDSYSSSSSGIFGSIFSPPSKISRRESLRSELKGKTPSGTRDEISRMNDGETQSRANKDMSSIYQEQRVQPCHLSSSIFYGGQDVYYHPQSAENAGLNSLNKKDGGEDDSGIASRGNWWQGSLYY</sequence>
<protein>
    <submittedName>
        <fullName evidence="2">Uncharacterized protein</fullName>
    </submittedName>
</protein>
<evidence type="ECO:0000256" key="1">
    <source>
        <dbReference type="SAM" id="MobiDB-lite"/>
    </source>
</evidence>
<feature type="region of interest" description="Disordered" evidence="1">
    <location>
        <begin position="1"/>
        <end position="90"/>
    </location>
</feature>
<dbReference type="PANTHER" id="PTHR33738">
    <property type="entry name" value="EMB|CAB82975.1"/>
    <property type="match status" value="1"/>
</dbReference>
<dbReference type="Proteomes" id="UP001293593">
    <property type="component" value="Unassembled WGS sequence"/>
</dbReference>
<feature type="region of interest" description="Disordered" evidence="1">
    <location>
        <begin position="117"/>
        <end position="147"/>
    </location>
</feature>
<proteinExistence type="predicted"/>
<comment type="caution">
    <text evidence="2">The sequence shown here is derived from an EMBL/GenBank/DDBJ whole genome shotgun (WGS) entry which is preliminary data.</text>
</comment>
<accession>A0AAE1MP17</accession>
<evidence type="ECO:0000313" key="2">
    <source>
        <dbReference type="EMBL" id="KAK4268703.1"/>
    </source>
</evidence>
<evidence type="ECO:0000313" key="3">
    <source>
        <dbReference type="Proteomes" id="UP001293593"/>
    </source>
</evidence>
<feature type="compositionally biased region" description="Polar residues" evidence="1">
    <location>
        <begin position="72"/>
        <end position="90"/>
    </location>
</feature>
<organism evidence="2 3">
    <name type="scientific">Acacia crassicarpa</name>
    <name type="common">northern wattle</name>
    <dbReference type="NCBI Taxonomy" id="499986"/>
    <lineage>
        <taxon>Eukaryota</taxon>
        <taxon>Viridiplantae</taxon>
        <taxon>Streptophyta</taxon>
        <taxon>Embryophyta</taxon>
        <taxon>Tracheophyta</taxon>
        <taxon>Spermatophyta</taxon>
        <taxon>Magnoliopsida</taxon>
        <taxon>eudicotyledons</taxon>
        <taxon>Gunneridae</taxon>
        <taxon>Pentapetalae</taxon>
        <taxon>rosids</taxon>
        <taxon>fabids</taxon>
        <taxon>Fabales</taxon>
        <taxon>Fabaceae</taxon>
        <taxon>Caesalpinioideae</taxon>
        <taxon>mimosoid clade</taxon>
        <taxon>Acacieae</taxon>
        <taxon>Acacia</taxon>
    </lineage>
</organism>
<name>A0AAE1MP17_9FABA</name>
<reference evidence="2" key="1">
    <citation type="submission" date="2023-10" db="EMBL/GenBank/DDBJ databases">
        <title>Chromosome-level genome of the transformable northern wattle, Acacia crassicarpa.</title>
        <authorList>
            <person name="Massaro I."/>
            <person name="Sinha N.R."/>
            <person name="Poethig S."/>
            <person name="Leichty A.R."/>
        </authorList>
    </citation>
    <scope>NUCLEOTIDE SEQUENCE</scope>
    <source>
        <strain evidence="2">Acra3RX</strain>
        <tissue evidence="2">Leaf</tissue>
    </source>
</reference>